<feature type="region of interest" description="Disordered" evidence="1">
    <location>
        <begin position="24"/>
        <end position="155"/>
    </location>
</feature>
<dbReference type="Proteomes" id="UP001497392">
    <property type="component" value="Unassembled WGS sequence"/>
</dbReference>
<feature type="compositionally biased region" description="Basic and acidic residues" evidence="1">
    <location>
        <begin position="134"/>
        <end position="144"/>
    </location>
</feature>
<dbReference type="CDD" id="cd14686">
    <property type="entry name" value="bZIP"/>
    <property type="match status" value="1"/>
</dbReference>
<comment type="caution">
    <text evidence="2">The sequence shown here is derived from an EMBL/GenBank/DDBJ whole genome shotgun (WGS) entry which is preliminary data.</text>
</comment>
<feature type="compositionally biased region" description="Polar residues" evidence="1">
    <location>
        <begin position="32"/>
        <end position="47"/>
    </location>
</feature>
<name>A0ABP1GF75_9CHLO</name>
<accession>A0ABP1GF75</accession>
<sequence length="461" mass="50480">MGATGKGADTFTDVLASVAAQWTPAEGRQPEAQWSSQPKAEWTSSLPEPSPFLDEGSVHGSAHGGNYYHTQMDWPGSASMPEQGTLASMVSGSPVDLHPNSLSYPDARMESYRADSGSEGSARGAPSKKGSKAKPKDVQAERVQQRKSRKREKDKIEELQASLHAVGAEAKALSEQNTASEQELQGLVEELKKLRAAEESAMTALVDEEMTARFSGDVTLTVRDTPTVLSPEQLKALSEDDLAHYWRLYVDKLADLLAEADTRPHGPAPDLARRVQSLQREALFLHIRAAITNMRGVKRFLARGRLEGPHTPPDASTAATWLKVAEGLQLSGEQRQSMTGLWRGFNERMQRILAARHSIHATITSSMPDGIMGRDFARNFLKAHEGMDALVFNLRQEHVVICDFVSTFHQTLTPIQNARFIVSSSPYFPDTVACALWIAALSGDQAAKDRLQAGPYQIRIG</sequence>
<dbReference type="EMBL" id="CAXHTA020000020">
    <property type="protein sequence ID" value="CAL5229239.1"/>
    <property type="molecule type" value="Genomic_DNA"/>
</dbReference>
<protein>
    <submittedName>
        <fullName evidence="2">G12525 protein</fullName>
    </submittedName>
</protein>
<evidence type="ECO:0000256" key="1">
    <source>
        <dbReference type="SAM" id="MobiDB-lite"/>
    </source>
</evidence>
<reference evidence="2 3" key="1">
    <citation type="submission" date="2024-06" db="EMBL/GenBank/DDBJ databases">
        <authorList>
            <person name="Kraege A."/>
            <person name="Thomma B."/>
        </authorList>
    </citation>
    <scope>NUCLEOTIDE SEQUENCE [LARGE SCALE GENOMIC DNA]</scope>
</reference>
<gene>
    <name evidence="2" type="primary">g12525</name>
    <name evidence="2" type="ORF">VP750_LOCUS11145</name>
</gene>
<organism evidence="2 3">
    <name type="scientific">Coccomyxa viridis</name>
    <dbReference type="NCBI Taxonomy" id="1274662"/>
    <lineage>
        <taxon>Eukaryota</taxon>
        <taxon>Viridiplantae</taxon>
        <taxon>Chlorophyta</taxon>
        <taxon>core chlorophytes</taxon>
        <taxon>Trebouxiophyceae</taxon>
        <taxon>Trebouxiophyceae incertae sedis</taxon>
        <taxon>Coccomyxaceae</taxon>
        <taxon>Coccomyxa</taxon>
    </lineage>
</organism>
<evidence type="ECO:0000313" key="3">
    <source>
        <dbReference type="Proteomes" id="UP001497392"/>
    </source>
</evidence>
<evidence type="ECO:0000313" key="2">
    <source>
        <dbReference type="EMBL" id="CAL5229239.1"/>
    </source>
</evidence>
<proteinExistence type="predicted"/>
<keyword evidence="3" id="KW-1185">Reference proteome</keyword>
<feature type="compositionally biased region" description="Polar residues" evidence="1">
    <location>
        <begin position="80"/>
        <end position="91"/>
    </location>
</feature>